<dbReference type="AlphaFoldDB" id="A0A4Y2GZ22"/>
<evidence type="ECO:0000256" key="1">
    <source>
        <dbReference type="SAM" id="MobiDB-lite"/>
    </source>
</evidence>
<feature type="compositionally biased region" description="Basic residues" evidence="1">
    <location>
        <begin position="219"/>
        <end position="235"/>
    </location>
</feature>
<keyword evidence="3" id="KW-1185">Reference proteome</keyword>
<organism evidence="2 3">
    <name type="scientific">Araneus ventricosus</name>
    <name type="common">Orbweaver spider</name>
    <name type="synonym">Epeira ventricosa</name>
    <dbReference type="NCBI Taxonomy" id="182803"/>
    <lineage>
        <taxon>Eukaryota</taxon>
        <taxon>Metazoa</taxon>
        <taxon>Ecdysozoa</taxon>
        <taxon>Arthropoda</taxon>
        <taxon>Chelicerata</taxon>
        <taxon>Arachnida</taxon>
        <taxon>Araneae</taxon>
        <taxon>Araneomorphae</taxon>
        <taxon>Entelegynae</taxon>
        <taxon>Araneoidea</taxon>
        <taxon>Araneidae</taxon>
        <taxon>Araneus</taxon>
    </lineage>
</organism>
<feature type="region of interest" description="Disordered" evidence="1">
    <location>
        <begin position="215"/>
        <end position="235"/>
    </location>
</feature>
<evidence type="ECO:0000313" key="2">
    <source>
        <dbReference type="EMBL" id="GBM57966.1"/>
    </source>
</evidence>
<protein>
    <submittedName>
        <fullName evidence="2">Uncharacterized protein</fullName>
    </submittedName>
</protein>
<gene>
    <name evidence="2" type="ORF">AVEN_72916_1</name>
</gene>
<sequence length="235" mass="27523">MGEWSLKGPLGVVSKDLEGKEHTIITSSKKKRGRRNRTLYRIDSVGSPTLQVLATFLKPRGALRNLISNSSNEGELNETTRTIQLEIHKTCKQVYKIKHNTLIPNVTWWNRDLQRKKKELKALTRRLQKSRGEDRIHYKIVLSEKRAVFKKGVKRAQRGSWRLLCTQTQTPYGTPYRSALKAYKPPSDIVQIIEKQRERNSHRIRAKILQKLHQEQHRYNHIKPFSKKKSSLNKK</sequence>
<evidence type="ECO:0000313" key="3">
    <source>
        <dbReference type="Proteomes" id="UP000499080"/>
    </source>
</evidence>
<dbReference type="Proteomes" id="UP000499080">
    <property type="component" value="Unassembled WGS sequence"/>
</dbReference>
<reference evidence="2 3" key="1">
    <citation type="journal article" date="2019" name="Sci. Rep.">
        <title>Orb-weaving spider Araneus ventricosus genome elucidates the spidroin gene catalogue.</title>
        <authorList>
            <person name="Kono N."/>
            <person name="Nakamura H."/>
            <person name="Ohtoshi R."/>
            <person name="Moran D.A.P."/>
            <person name="Shinohara A."/>
            <person name="Yoshida Y."/>
            <person name="Fujiwara M."/>
            <person name="Mori M."/>
            <person name="Tomita M."/>
            <person name="Arakawa K."/>
        </authorList>
    </citation>
    <scope>NUCLEOTIDE SEQUENCE [LARGE SCALE GENOMIC DNA]</scope>
</reference>
<dbReference type="OrthoDB" id="7551843at2759"/>
<name>A0A4Y2GZ22_ARAVE</name>
<comment type="caution">
    <text evidence="2">The sequence shown here is derived from an EMBL/GenBank/DDBJ whole genome shotgun (WGS) entry which is preliminary data.</text>
</comment>
<proteinExistence type="predicted"/>
<dbReference type="EMBL" id="BGPR01001616">
    <property type="protein sequence ID" value="GBM57966.1"/>
    <property type="molecule type" value="Genomic_DNA"/>
</dbReference>
<accession>A0A4Y2GZ22</accession>